<evidence type="ECO:0000313" key="2">
    <source>
        <dbReference type="EMBL" id="CAA9536035.1"/>
    </source>
</evidence>
<proteinExistence type="predicted"/>
<feature type="compositionally biased region" description="Gly residues" evidence="1">
    <location>
        <begin position="180"/>
        <end position="190"/>
    </location>
</feature>
<feature type="compositionally biased region" description="Basic and acidic residues" evidence="1">
    <location>
        <begin position="124"/>
        <end position="135"/>
    </location>
</feature>
<evidence type="ECO:0000256" key="1">
    <source>
        <dbReference type="SAM" id="MobiDB-lite"/>
    </source>
</evidence>
<dbReference type="AlphaFoldDB" id="A0A6J4TYW9"/>
<feature type="region of interest" description="Disordered" evidence="1">
    <location>
        <begin position="1"/>
        <end position="252"/>
    </location>
</feature>
<protein>
    <submittedName>
        <fullName evidence="2">Uncharacterized protein</fullName>
    </submittedName>
</protein>
<accession>A0A6J4TYW9</accession>
<feature type="compositionally biased region" description="Basic residues" evidence="1">
    <location>
        <begin position="243"/>
        <end position="252"/>
    </location>
</feature>
<reference evidence="2" key="1">
    <citation type="submission" date="2020-02" db="EMBL/GenBank/DDBJ databases">
        <authorList>
            <person name="Meier V. D."/>
        </authorList>
    </citation>
    <scope>NUCLEOTIDE SEQUENCE</scope>
    <source>
        <strain evidence="2">AVDCRST_MAG05</strain>
    </source>
</reference>
<feature type="compositionally biased region" description="Basic and acidic residues" evidence="1">
    <location>
        <begin position="145"/>
        <end position="159"/>
    </location>
</feature>
<name>A0A6J4TYW9_9ACTN</name>
<dbReference type="EMBL" id="CADCVM010000521">
    <property type="protein sequence ID" value="CAA9536035.1"/>
    <property type="molecule type" value="Genomic_DNA"/>
</dbReference>
<organism evidence="2">
    <name type="scientific">uncultured Rubrobacteraceae bacterium</name>
    <dbReference type="NCBI Taxonomy" id="349277"/>
    <lineage>
        <taxon>Bacteria</taxon>
        <taxon>Bacillati</taxon>
        <taxon>Actinomycetota</taxon>
        <taxon>Rubrobacteria</taxon>
        <taxon>Rubrobacterales</taxon>
        <taxon>Rubrobacteraceae</taxon>
        <taxon>environmental samples</taxon>
    </lineage>
</organism>
<feature type="non-terminal residue" evidence="2">
    <location>
        <position position="1"/>
    </location>
</feature>
<feature type="non-terminal residue" evidence="2">
    <location>
        <position position="252"/>
    </location>
</feature>
<feature type="compositionally biased region" description="Basic residues" evidence="1">
    <location>
        <begin position="23"/>
        <end position="34"/>
    </location>
</feature>
<feature type="compositionally biased region" description="Basic and acidic residues" evidence="1">
    <location>
        <begin position="90"/>
        <end position="100"/>
    </location>
</feature>
<gene>
    <name evidence="2" type="ORF">AVDCRST_MAG05-4885</name>
</gene>
<sequence>GWRRGLLAGGAGLWASGPLRGRGGGRPRRPRARALRLDPLVGPERPRPREASQGLPREPAGFRGLAPLGSPLRASRGDLLASRLDGGRGTGERAPRRALDGRVPVPEARRAEARGGPPARARGPGRDAFEADHVRAPRAAAPRGPVREADVSARPDARRPLRGALDAPEDHAGPARRGRAGGPAPGGGADAPGMGRAGPPDPAVHRRRDAGGDPRLPPPRHRTGRPQPHVRPPRGLQRGAPRLSRRGAGREL</sequence>